<dbReference type="GeneID" id="83620208"/>
<dbReference type="PANTHER" id="PTHR36151">
    <property type="entry name" value="BLR2777 PROTEIN"/>
    <property type="match status" value="1"/>
</dbReference>
<evidence type="ECO:0000259" key="2">
    <source>
        <dbReference type="Pfam" id="PF09995"/>
    </source>
</evidence>
<proteinExistence type="predicted"/>
<dbReference type="GO" id="GO:0016491">
    <property type="term" value="F:oxidoreductase activity"/>
    <property type="evidence" value="ECO:0007669"/>
    <property type="project" value="InterPro"/>
</dbReference>
<sequence>MRSQSELVPLGPDSLTWRYFGGWRGMLFGPWAGSMQNMHPGLGAAVEEHSQFFDERWERLYRSLYPIYGVVFDGPRAPDTAAQVRGYHDTIKGIDKKGRRYHALDPDTFYWAHATFFYSLVVSIEWFDGPLSLADKHRLFDEHVRWYRLYGVSMRPVPGSWEDFLAYWDRMCREVLEDNKATRDVLDLSHLDRPPFLRWVPASVWTVLRPPMTRGFVWLTIGLYDPPVRELMGYTFSPREQRLHRLVGRSIGLGEKLIPRRYRYHPRARAGWDRASGRIPADAPVVHTPDRNLPPAHLLDSPMHYTGAHENVSGGTR</sequence>
<name>A0AA46SF56_9NOCA</name>
<protein>
    <submittedName>
        <fullName evidence="3">Oxygenase MpaB family protein</fullName>
    </submittedName>
</protein>
<dbReference type="RefSeq" id="WP_037201133.1">
    <property type="nucleotide sequence ID" value="NZ_CM002177.1"/>
</dbReference>
<dbReference type="EMBL" id="CP106982">
    <property type="protein sequence ID" value="UYF95556.1"/>
    <property type="molecule type" value="Genomic_DNA"/>
</dbReference>
<dbReference type="AlphaFoldDB" id="A0AA46SF56"/>
<dbReference type="PANTHER" id="PTHR36151:SF3">
    <property type="entry name" value="ER-BOUND OXYGENASE MPAB_MPAB'_RUBBER OXYGENASE CATALYTIC DOMAIN-CONTAINING PROTEIN"/>
    <property type="match status" value="1"/>
</dbReference>
<evidence type="ECO:0000313" key="3">
    <source>
        <dbReference type="EMBL" id="UYF95556.1"/>
    </source>
</evidence>
<reference evidence="3" key="1">
    <citation type="submission" date="2022-09" db="EMBL/GenBank/DDBJ databases">
        <title>The genome sequence of Rhodococcus aetherivorans N1.</title>
        <authorList>
            <person name="Jiang W."/>
        </authorList>
    </citation>
    <scope>NUCLEOTIDE SEQUENCE</scope>
    <source>
        <strain evidence="3">N1</strain>
    </source>
</reference>
<dbReference type="Proteomes" id="UP001163947">
    <property type="component" value="Chromosome"/>
</dbReference>
<dbReference type="Pfam" id="PF09995">
    <property type="entry name" value="MPAB_Lcp_cat"/>
    <property type="match status" value="1"/>
</dbReference>
<feature type="region of interest" description="Disordered" evidence="1">
    <location>
        <begin position="284"/>
        <end position="317"/>
    </location>
</feature>
<dbReference type="InterPro" id="IPR018713">
    <property type="entry name" value="MPAB/Lcp_cat_dom"/>
</dbReference>
<gene>
    <name evidence="3" type="ORF">OCS65_07285</name>
</gene>
<evidence type="ECO:0000313" key="4">
    <source>
        <dbReference type="Proteomes" id="UP001163947"/>
    </source>
</evidence>
<accession>A0AA46SF56</accession>
<feature type="domain" description="ER-bound oxygenase mpaB/mpaB'/Rubber oxygenase catalytic" evidence="2">
    <location>
        <begin position="17"/>
        <end position="250"/>
    </location>
</feature>
<evidence type="ECO:0000256" key="1">
    <source>
        <dbReference type="SAM" id="MobiDB-lite"/>
    </source>
</evidence>
<organism evidence="3 4">
    <name type="scientific">Rhodococcus aetherivorans</name>
    <dbReference type="NCBI Taxonomy" id="191292"/>
    <lineage>
        <taxon>Bacteria</taxon>
        <taxon>Bacillati</taxon>
        <taxon>Actinomycetota</taxon>
        <taxon>Actinomycetes</taxon>
        <taxon>Mycobacteriales</taxon>
        <taxon>Nocardiaceae</taxon>
        <taxon>Rhodococcus</taxon>
    </lineage>
</organism>